<dbReference type="EMBL" id="CAIY01000044">
    <property type="protein sequence ID" value="CCH67503.1"/>
    <property type="molecule type" value="Genomic_DNA"/>
</dbReference>
<reference evidence="2" key="2">
    <citation type="submission" date="2016-01" db="EMBL/GenBank/DDBJ databases">
        <title>Diatom-associated endosymboitic cyanobacterium lacks core nitrogen metabolism enzymes.</title>
        <authorList>
            <person name="Hilton J.A."/>
            <person name="Foster R.A."/>
            <person name="Tripp H.J."/>
            <person name="Carter B.J."/>
            <person name="Zehr J.P."/>
            <person name="Villareal T.A."/>
        </authorList>
    </citation>
    <scope>NUCLEOTIDE SEQUENCE [LARGE SCALE GENOMIC DNA]</scope>
    <source>
        <strain evidence="2">HH01</strain>
    </source>
</reference>
<dbReference type="InterPro" id="IPR007434">
    <property type="entry name" value="FemAB-like"/>
</dbReference>
<dbReference type="STRING" id="1165094.RINTHH_13480"/>
<reference evidence="1 2" key="1">
    <citation type="submission" date="2012-05" db="EMBL/GenBank/DDBJ databases">
        <authorList>
            <person name="Hilton J."/>
        </authorList>
    </citation>
    <scope>NUCLEOTIDE SEQUENCE [LARGE SCALE GENOMIC DNA]</scope>
    <source>
        <strain evidence="1 2">HH01</strain>
    </source>
</reference>
<protein>
    <submittedName>
        <fullName evidence="1">COGs COG3146</fullName>
    </submittedName>
</protein>
<comment type="caution">
    <text evidence="1">The sequence shown here is derived from an EMBL/GenBank/DDBJ whole genome shotgun (WGS) entry which is preliminary data.</text>
</comment>
<dbReference type="AlphaFoldDB" id="M1X0G2"/>
<name>M1X0G2_9NOST</name>
<dbReference type="Gene3D" id="3.40.630.30">
    <property type="match status" value="1"/>
</dbReference>
<dbReference type="OrthoDB" id="9776898at2"/>
<organism evidence="1 2">
    <name type="scientific">Richelia intracellularis HH01</name>
    <dbReference type="NCBI Taxonomy" id="1165094"/>
    <lineage>
        <taxon>Bacteria</taxon>
        <taxon>Bacillati</taxon>
        <taxon>Cyanobacteriota</taxon>
        <taxon>Cyanophyceae</taxon>
        <taxon>Nostocales</taxon>
        <taxon>Nostocaceae</taxon>
        <taxon>Richelia</taxon>
    </lineage>
</organism>
<keyword evidence="2" id="KW-1185">Reference proteome</keyword>
<dbReference type="Pfam" id="PF04339">
    <property type="entry name" value="FemAB_like"/>
    <property type="match status" value="1"/>
</dbReference>
<dbReference type="PANTHER" id="PTHR47017:SF1">
    <property type="entry name" value="ACYL-COA"/>
    <property type="match status" value="1"/>
</dbReference>
<sequence>MVEKVKSNYSVTWSQKIAEIPQSAWDELAVPLKTPFLEWEWLNNLEISSSVLAKYGWLPNHLVIWQGHNLIAAAPLYLKGHSYGEFVFDHQWADLAELLEINYYPKLLGMTPFTPVEGYRFLISPAEDEAEITAMMLYEIDRFCIKYQLSGCHFLFVDPEWKPLIEIQGFASWLHHSYIWKNLGFNRFNDYLSIFNSSQRRNIKRERKAIVEKGIQMQFLTGDHITNDLLRLMYDFYADTCDKFGGWGSKYLTKRFFELLYNYRHRVILIAAYDENNKHKPIGMSFCLYKSEYLYGRYWGSCEDINNLHFDVCYYAPIEWAITNKIQIFDPGAGGKHKKRRGFPAKPNHSLHRFYNNYLHDILCAQIRKVNELEQQEIIEINSNLPFSKNFDG</sequence>
<gene>
    <name evidence="1" type="ORF">RINTHH_13480</name>
</gene>
<dbReference type="RefSeq" id="WP_008234185.1">
    <property type="nucleotide sequence ID" value="NZ_CAIY01000044.1"/>
</dbReference>
<accession>M1X0G2</accession>
<proteinExistence type="predicted"/>
<evidence type="ECO:0000313" key="1">
    <source>
        <dbReference type="EMBL" id="CCH67503.1"/>
    </source>
</evidence>
<evidence type="ECO:0000313" key="2">
    <source>
        <dbReference type="Proteomes" id="UP000053051"/>
    </source>
</evidence>
<dbReference type="InterPro" id="IPR016181">
    <property type="entry name" value="Acyl_CoA_acyltransferase"/>
</dbReference>
<dbReference type="PANTHER" id="PTHR47017">
    <property type="entry name" value="ACYL-COA"/>
    <property type="match status" value="1"/>
</dbReference>
<dbReference type="Proteomes" id="UP000053051">
    <property type="component" value="Unassembled WGS sequence"/>
</dbReference>
<dbReference type="SUPFAM" id="SSF55729">
    <property type="entry name" value="Acyl-CoA N-acyltransferases (Nat)"/>
    <property type="match status" value="1"/>
</dbReference>